<dbReference type="STRING" id="1121393.SAMN02745216_02748"/>
<dbReference type="OrthoDB" id="5244113at2"/>
<evidence type="ECO:0000259" key="2">
    <source>
        <dbReference type="PROSITE" id="PS50076"/>
    </source>
</evidence>
<organism evidence="3 4">
    <name type="scientific">Desulfatibacillum alkenivorans DSM 16219</name>
    <dbReference type="NCBI Taxonomy" id="1121393"/>
    <lineage>
        <taxon>Bacteria</taxon>
        <taxon>Pseudomonadati</taxon>
        <taxon>Thermodesulfobacteriota</taxon>
        <taxon>Desulfobacteria</taxon>
        <taxon>Desulfobacterales</taxon>
        <taxon>Desulfatibacillaceae</taxon>
        <taxon>Desulfatibacillum</taxon>
    </lineage>
</organism>
<gene>
    <name evidence="3" type="ORF">SAMN02745216_02748</name>
</gene>
<feature type="domain" description="J" evidence="2">
    <location>
        <begin position="161"/>
        <end position="234"/>
    </location>
</feature>
<evidence type="ECO:0000313" key="4">
    <source>
        <dbReference type="Proteomes" id="UP000183994"/>
    </source>
</evidence>
<dbReference type="InterPro" id="IPR036869">
    <property type="entry name" value="J_dom_sf"/>
</dbReference>
<feature type="compositionally biased region" description="Basic and acidic residues" evidence="1">
    <location>
        <begin position="229"/>
        <end position="239"/>
    </location>
</feature>
<evidence type="ECO:0000313" key="3">
    <source>
        <dbReference type="EMBL" id="SHK02439.1"/>
    </source>
</evidence>
<reference evidence="4" key="1">
    <citation type="submission" date="2016-11" db="EMBL/GenBank/DDBJ databases">
        <authorList>
            <person name="Varghese N."/>
            <person name="Submissions S."/>
        </authorList>
    </citation>
    <scope>NUCLEOTIDE SEQUENCE [LARGE SCALE GENOMIC DNA]</scope>
    <source>
        <strain evidence="4">DSM 16219</strain>
    </source>
</reference>
<dbReference type="SMART" id="SM00271">
    <property type="entry name" value="DnaJ"/>
    <property type="match status" value="1"/>
</dbReference>
<protein>
    <recommendedName>
        <fullName evidence="2">J domain-containing protein</fullName>
    </recommendedName>
</protein>
<proteinExistence type="predicted"/>
<dbReference type="Gene3D" id="1.10.287.110">
    <property type="entry name" value="DnaJ domain"/>
    <property type="match status" value="1"/>
</dbReference>
<accession>A0A1M6P390</accession>
<dbReference type="CDD" id="cd06257">
    <property type="entry name" value="DnaJ"/>
    <property type="match status" value="1"/>
</dbReference>
<evidence type="ECO:0000256" key="1">
    <source>
        <dbReference type="SAM" id="MobiDB-lite"/>
    </source>
</evidence>
<dbReference type="EMBL" id="FQZU01000016">
    <property type="protein sequence ID" value="SHK02439.1"/>
    <property type="molecule type" value="Genomic_DNA"/>
</dbReference>
<dbReference type="AlphaFoldDB" id="A0A1M6P390"/>
<feature type="region of interest" description="Disordered" evidence="1">
    <location>
        <begin position="228"/>
        <end position="253"/>
    </location>
</feature>
<keyword evidence="4" id="KW-1185">Reference proteome</keyword>
<dbReference type="Proteomes" id="UP000183994">
    <property type="component" value="Unassembled WGS sequence"/>
</dbReference>
<dbReference type="SUPFAM" id="SSF46565">
    <property type="entry name" value="Chaperone J-domain"/>
    <property type="match status" value="1"/>
</dbReference>
<dbReference type="PROSITE" id="PS50076">
    <property type="entry name" value="DNAJ_2"/>
    <property type="match status" value="1"/>
</dbReference>
<sequence length="253" mass="28951">MSRVEMGSGPQNMLPAVPGRKKVYTCQACGTDQNMGRRKYCSRACRQKLLWRLEVTANLLRAMHTRYASFSFTRDTLMLHVVASGAPHVYTYLWKRTPGKKPVDDLGALVEQLGRLWWKEHDKLRSRHQASQCVLEQARTSVVKPGQVRPQDASHPVVSQRHLSVLKLKKSEVIGPEPQKALRSAYRKQVMAHHPDHNGDPALFRKVHAAYEEMKEWLENPVVRSQRGLPDKWSYDGRKWAPPRNAPVPHKTG</sequence>
<dbReference type="InterPro" id="IPR001623">
    <property type="entry name" value="DnaJ_domain"/>
</dbReference>
<name>A0A1M6P390_9BACT</name>
<dbReference type="RefSeq" id="WP_073476706.1">
    <property type="nucleotide sequence ID" value="NZ_FQZU01000016.1"/>
</dbReference>